<dbReference type="InterPro" id="IPR005467">
    <property type="entry name" value="His_kinase_dom"/>
</dbReference>
<dbReference type="InterPro" id="IPR050398">
    <property type="entry name" value="HssS/ArlS-like"/>
</dbReference>
<keyword evidence="9 18" id="KW-0418">Kinase</keyword>
<dbReference type="SUPFAM" id="SSF158472">
    <property type="entry name" value="HAMP domain-like"/>
    <property type="match status" value="1"/>
</dbReference>
<feature type="coiled-coil region" evidence="14">
    <location>
        <begin position="238"/>
        <end position="265"/>
    </location>
</feature>
<keyword evidence="4" id="KW-1003">Cell membrane</keyword>
<evidence type="ECO:0000259" key="16">
    <source>
        <dbReference type="PROSITE" id="PS50109"/>
    </source>
</evidence>
<evidence type="ECO:0000256" key="1">
    <source>
        <dbReference type="ARBA" id="ARBA00000085"/>
    </source>
</evidence>
<dbReference type="SMART" id="SM00304">
    <property type="entry name" value="HAMP"/>
    <property type="match status" value="1"/>
</dbReference>
<keyword evidence="12" id="KW-0902">Two-component regulatory system</keyword>
<name>A0ABS3LCL6_9ENTE</name>
<dbReference type="Gene3D" id="1.10.287.130">
    <property type="match status" value="1"/>
</dbReference>
<dbReference type="InterPro" id="IPR003661">
    <property type="entry name" value="HisK_dim/P_dom"/>
</dbReference>
<evidence type="ECO:0000259" key="17">
    <source>
        <dbReference type="PROSITE" id="PS50885"/>
    </source>
</evidence>
<dbReference type="Gene3D" id="6.10.340.10">
    <property type="match status" value="1"/>
</dbReference>
<keyword evidence="11 15" id="KW-1133">Transmembrane helix</keyword>
<protein>
    <recommendedName>
        <fullName evidence="3">histidine kinase</fullName>
        <ecNumber evidence="3">2.7.13.3</ecNumber>
    </recommendedName>
</protein>
<organism evidence="18 19">
    <name type="scientific">Candidatus Enterococcus moelleringii</name>
    <dbReference type="NCBI Taxonomy" id="2815325"/>
    <lineage>
        <taxon>Bacteria</taxon>
        <taxon>Bacillati</taxon>
        <taxon>Bacillota</taxon>
        <taxon>Bacilli</taxon>
        <taxon>Lactobacillales</taxon>
        <taxon>Enterococcaceae</taxon>
        <taxon>Enterococcus</taxon>
    </lineage>
</organism>
<dbReference type="Pfam" id="PF02518">
    <property type="entry name" value="HATPase_c"/>
    <property type="match status" value="1"/>
</dbReference>
<dbReference type="RefSeq" id="WP_207674333.1">
    <property type="nucleotide sequence ID" value="NZ_JAFREM010000023.1"/>
</dbReference>
<keyword evidence="19" id="KW-1185">Reference proteome</keyword>
<dbReference type="PANTHER" id="PTHR45528:SF1">
    <property type="entry name" value="SENSOR HISTIDINE KINASE CPXA"/>
    <property type="match status" value="1"/>
</dbReference>
<comment type="subcellular location">
    <subcellularLocation>
        <location evidence="2">Cell membrane</location>
        <topology evidence="2">Multi-pass membrane protein</topology>
    </subcellularLocation>
</comment>
<dbReference type="EMBL" id="JAFREM010000023">
    <property type="protein sequence ID" value="MBO1307374.1"/>
    <property type="molecule type" value="Genomic_DNA"/>
</dbReference>
<dbReference type="PROSITE" id="PS50885">
    <property type="entry name" value="HAMP"/>
    <property type="match status" value="1"/>
</dbReference>
<accession>A0ABS3LCL6</accession>
<comment type="caution">
    <text evidence="18">The sequence shown here is derived from an EMBL/GenBank/DDBJ whole genome shotgun (WGS) entry which is preliminary data.</text>
</comment>
<evidence type="ECO:0000313" key="19">
    <source>
        <dbReference type="Proteomes" id="UP000664601"/>
    </source>
</evidence>
<dbReference type="Pfam" id="PF00512">
    <property type="entry name" value="HisKA"/>
    <property type="match status" value="1"/>
</dbReference>
<evidence type="ECO:0000256" key="6">
    <source>
        <dbReference type="ARBA" id="ARBA00022679"/>
    </source>
</evidence>
<evidence type="ECO:0000256" key="11">
    <source>
        <dbReference type="ARBA" id="ARBA00022989"/>
    </source>
</evidence>
<gene>
    <name evidence="18" type="ORF">JZO70_14445</name>
</gene>
<evidence type="ECO:0000256" key="8">
    <source>
        <dbReference type="ARBA" id="ARBA00022741"/>
    </source>
</evidence>
<feature type="domain" description="Histidine kinase" evidence="16">
    <location>
        <begin position="265"/>
        <end position="481"/>
    </location>
</feature>
<evidence type="ECO:0000256" key="3">
    <source>
        <dbReference type="ARBA" id="ARBA00012438"/>
    </source>
</evidence>
<dbReference type="CDD" id="cd06225">
    <property type="entry name" value="HAMP"/>
    <property type="match status" value="1"/>
</dbReference>
<evidence type="ECO:0000256" key="5">
    <source>
        <dbReference type="ARBA" id="ARBA00022553"/>
    </source>
</evidence>
<proteinExistence type="predicted"/>
<dbReference type="GO" id="GO:0016301">
    <property type="term" value="F:kinase activity"/>
    <property type="evidence" value="ECO:0007669"/>
    <property type="project" value="UniProtKB-KW"/>
</dbReference>
<dbReference type="SUPFAM" id="SSF55874">
    <property type="entry name" value="ATPase domain of HSP90 chaperone/DNA topoisomerase II/histidine kinase"/>
    <property type="match status" value="1"/>
</dbReference>
<dbReference type="Proteomes" id="UP000664601">
    <property type="component" value="Unassembled WGS sequence"/>
</dbReference>
<keyword evidence="7 15" id="KW-0812">Transmembrane</keyword>
<evidence type="ECO:0000313" key="18">
    <source>
        <dbReference type="EMBL" id="MBO1307374.1"/>
    </source>
</evidence>
<dbReference type="InterPro" id="IPR003660">
    <property type="entry name" value="HAMP_dom"/>
</dbReference>
<keyword evidence="13 15" id="KW-0472">Membrane</keyword>
<dbReference type="SMART" id="SM00387">
    <property type="entry name" value="HATPase_c"/>
    <property type="match status" value="1"/>
</dbReference>
<evidence type="ECO:0000256" key="13">
    <source>
        <dbReference type="ARBA" id="ARBA00023136"/>
    </source>
</evidence>
<keyword evidence="10" id="KW-0067">ATP-binding</keyword>
<evidence type="ECO:0000256" key="14">
    <source>
        <dbReference type="SAM" id="Coils"/>
    </source>
</evidence>
<dbReference type="InterPro" id="IPR004358">
    <property type="entry name" value="Sig_transdc_His_kin-like_C"/>
</dbReference>
<evidence type="ECO:0000256" key="2">
    <source>
        <dbReference type="ARBA" id="ARBA00004651"/>
    </source>
</evidence>
<dbReference type="PANTHER" id="PTHR45528">
    <property type="entry name" value="SENSOR HISTIDINE KINASE CPXA"/>
    <property type="match status" value="1"/>
</dbReference>
<evidence type="ECO:0000256" key="7">
    <source>
        <dbReference type="ARBA" id="ARBA00022692"/>
    </source>
</evidence>
<keyword evidence="8" id="KW-0547">Nucleotide-binding</keyword>
<sequence>MKYLYQQLLAFGGLILLILLTLGLTFTQFTRQTMEESNYNQLIGFTRSIEQTAAQLADQYPLYKDPDEAFLGSIALTENMLKPQDVKFVFIDANQIIRFPSNKKVAEQTLITQSQWEELSNGQEQKLIRSTDMYGNERSTSYAMVPFFLPEKVFYGVLIVTQPAGNVSESVKSVTSDLFKGFIIASVIATIVSYFFATRQVRRINRMRSATRKIANGDFDVTLPNNGKDEFDDLAEDFNSMTVSLKESQEEIERQEERRRQFMADAAHEMRTPLTTINGLLEGLQYNAIPEDQRSKAITLMQNETSRLIRLVNENLDYEKIRTNQISMIVKKFNATKALRGLLTQLEAKAHAAGDQLVLTTTEEIDIYADYDRFIQIMVNIIQNAIQFTTDGTITINMYKEEKNTVVQISDTGIGMSEDQVKNIWDRYYKVDPSRKNTKYGESGLGLSIVQELVRLHNGTIKVESELEKGTTFTISFPDEEVTEPKETEQPS</sequence>
<reference evidence="18 19" key="1">
    <citation type="submission" date="2021-03" db="EMBL/GenBank/DDBJ databases">
        <title>Enterococcal diversity collection.</title>
        <authorList>
            <person name="Gilmore M.S."/>
            <person name="Schwartzman J."/>
            <person name="Van Tyne D."/>
            <person name="Martin M."/>
            <person name="Earl A.M."/>
            <person name="Manson A.L."/>
            <person name="Straub T."/>
            <person name="Salamzade R."/>
            <person name="Saavedra J."/>
            <person name="Lebreton F."/>
            <person name="Prichula J."/>
            <person name="Schaufler K."/>
            <person name="Gaca A."/>
            <person name="Sgardioli B."/>
            <person name="Wagenaar J."/>
            <person name="Strong T."/>
        </authorList>
    </citation>
    <scope>NUCLEOTIDE SEQUENCE [LARGE SCALE GENOMIC DNA]</scope>
    <source>
        <strain evidence="18 19">669A</strain>
    </source>
</reference>
<dbReference type="Gene3D" id="3.30.565.10">
    <property type="entry name" value="Histidine kinase-like ATPase, C-terminal domain"/>
    <property type="match status" value="1"/>
</dbReference>
<dbReference type="PROSITE" id="PS50109">
    <property type="entry name" value="HIS_KIN"/>
    <property type="match status" value="1"/>
</dbReference>
<dbReference type="Pfam" id="PF00672">
    <property type="entry name" value="HAMP"/>
    <property type="match status" value="1"/>
</dbReference>
<dbReference type="InterPro" id="IPR036097">
    <property type="entry name" value="HisK_dim/P_sf"/>
</dbReference>
<dbReference type="EC" id="2.7.13.3" evidence="3"/>
<dbReference type="SUPFAM" id="SSF47384">
    <property type="entry name" value="Homodimeric domain of signal transducing histidine kinase"/>
    <property type="match status" value="1"/>
</dbReference>
<feature type="domain" description="HAMP" evidence="17">
    <location>
        <begin position="198"/>
        <end position="250"/>
    </location>
</feature>
<evidence type="ECO:0000256" key="10">
    <source>
        <dbReference type="ARBA" id="ARBA00022840"/>
    </source>
</evidence>
<evidence type="ECO:0000256" key="4">
    <source>
        <dbReference type="ARBA" id="ARBA00022475"/>
    </source>
</evidence>
<dbReference type="InterPro" id="IPR036890">
    <property type="entry name" value="HATPase_C_sf"/>
</dbReference>
<dbReference type="SMART" id="SM00388">
    <property type="entry name" value="HisKA"/>
    <property type="match status" value="1"/>
</dbReference>
<comment type="catalytic activity">
    <reaction evidence="1">
        <text>ATP + protein L-histidine = ADP + protein N-phospho-L-histidine.</text>
        <dbReference type="EC" id="2.7.13.3"/>
    </reaction>
</comment>
<evidence type="ECO:0000256" key="12">
    <source>
        <dbReference type="ARBA" id="ARBA00023012"/>
    </source>
</evidence>
<dbReference type="CDD" id="cd00082">
    <property type="entry name" value="HisKA"/>
    <property type="match status" value="1"/>
</dbReference>
<keyword evidence="14" id="KW-0175">Coiled coil</keyword>
<keyword evidence="5" id="KW-0597">Phosphoprotein</keyword>
<evidence type="ECO:0000256" key="15">
    <source>
        <dbReference type="SAM" id="Phobius"/>
    </source>
</evidence>
<dbReference type="InterPro" id="IPR003594">
    <property type="entry name" value="HATPase_dom"/>
</dbReference>
<dbReference type="PRINTS" id="PR00344">
    <property type="entry name" value="BCTRLSENSOR"/>
</dbReference>
<feature type="transmembrane region" description="Helical" evidence="15">
    <location>
        <begin position="178"/>
        <end position="197"/>
    </location>
</feature>
<evidence type="ECO:0000256" key="9">
    <source>
        <dbReference type="ARBA" id="ARBA00022777"/>
    </source>
</evidence>
<keyword evidence="6" id="KW-0808">Transferase</keyword>